<dbReference type="PANTHER" id="PTHR42781">
    <property type="entry name" value="SPERMIDINE/PUTRESCINE IMPORT ATP-BINDING PROTEIN POTA"/>
    <property type="match status" value="1"/>
</dbReference>
<dbReference type="STRING" id="1123069.ruthe_02188"/>
<proteinExistence type="predicted"/>
<dbReference type="RefSeq" id="WP_021098271.1">
    <property type="nucleotide sequence ID" value="NZ_KE557322.1"/>
</dbReference>
<dbReference type="PANTHER" id="PTHR42781:SF4">
    <property type="entry name" value="SPERMIDINE_PUTRESCINE IMPORT ATP-BINDING PROTEIN POTA"/>
    <property type="match status" value="1"/>
</dbReference>
<dbReference type="EMBL" id="AOLV01000024">
    <property type="protein sequence ID" value="EPX84508.1"/>
    <property type="molecule type" value="Genomic_DNA"/>
</dbReference>
<dbReference type="Proteomes" id="UP000015346">
    <property type="component" value="Unassembled WGS sequence"/>
</dbReference>
<evidence type="ECO:0000259" key="2">
    <source>
        <dbReference type="Pfam" id="PF00005"/>
    </source>
</evidence>
<keyword evidence="1" id="KW-0813">Transport</keyword>
<feature type="domain" description="ABC transporter" evidence="2">
    <location>
        <begin position="20"/>
        <end position="123"/>
    </location>
</feature>
<evidence type="ECO:0000313" key="4">
    <source>
        <dbReference type="Proteomes" id="UP000015346"/>
    </source>
</evidence>
<dbReference type="AlphaFoldDB" id="S9QXY7"/>
<keyword evidence="4" id="KW-1185">Reference proteome</keyword>
<gene>
    <name evidence="3" type="ORF">ruthe_02188</name>
</gene>
<dbReference type="Gene3D" id="3.40.50.300">
    <property type="entry name" value="P-loop containing nucleotide triphosphate hydrolases"/>
    <property type="match status" value="1"/>
</dbReference>
<evidence type="ECO:0000313" key="3">
    <source>
        <dbReference type="EMBL" id="EPX84508.1"/>
    </source>
</evidence>
<protein>
    <submittedName>
        <fullName evidence="3">ABC-type spermidine/putrescine transport system, ATPase component</fullName>
    </submittedName>
</protein>
<accession>S9QXY7</accession>
<dbReference type="GO" id="GO:0016887">
    <property type="term" value="F:ATP hydrolysis activity"/>
    <property type="evidence" value="ECO:0007669"/>
    <property type="project" value="InterPro"/>
</dbReference>
<comment type="caution">
    <text evidence="3">The sequence shown here is derived from an EMBL/GenBank/DDBJ whole genome shotgun (WGS) entry which is preliminary data.</text>
</comment>
<organism evidence="3 4">
    <name type="scientific">Rubellimicrobium thermophilum DSM 16684</name>
    <dbReference type="NCBI Taxonomy" id="1123069"/>
    <lineage>
        <taxon>Bacteria</taxon>
        <taxon>Pseudomonadati</taxon>
        <taxon>Pseudomonadota</taxon>
        <taxon>Alphaproteobacteria</taxon>
        <taxon>Rhodobacterales</taxon>
        <taxon>Roseobacteraceae</taxon>
        <taxon>Rubellimicrobium</taxon>
    </lineage>
</organism>
<reference evidence="3 4" key="1">
    <citation type="journal article" date="2013" name="Stand. Genomic Sci.">
        <title>Genome sequence of the reddish-pigmented Rubellimicrobium thermophilum type strain (DSM 16684(T)), a member of the Roseobacter clade.</title>
        <authorList>
            <person name="Fiebig A."/>
            <person name="Riedel T."/>
            <person name="Gronow S."/>
            <person name="Petersen J."/>
            <person name="Klenk H.P."/>
            <person name="Goker M."/>
        </authorList>
    </citation>
    <scope>NUCLEOTIDE SEQUENCE [LARGE SCALE GENOMIC DNA]</scope>
    <source>
        <strain evidence="3 4">DSM 16684</strain>
    </source>
</reference>
<dbReference type="SUPFAM" id="SSF52540">
    <property type="entry name" value="P-loop containing nucleoside triphosphate hydrolases"/>
    <property type="match status" value="1"/>
</dbReference>
<dbReference type="Pfam" id="PF00005">
    <property type="entry name" value="ABC_tran"/>
    <property type="match status" value="1"/>
</dbReference>
<dbReference type="HOGENOM" id="CLU_000604_1_15_5"/>
<dbReference type="InterPro" id="IPR003439">
    <property type="entry name" value="ABC_transporter-like_ATP-bd"/>
</dbReference>
<evidence type="ECO:0000256" key="1">
    <source>
        <dbReference type="ARBA" id="ARBA00022448"/>
    </source>
</evidence>
<dbReference type="InterPro" id="IPR050093">
    <property type="entry name" value="ABC_SmlMolc_Importer"/>
</dbReference>
<dbReference type="GO" id="GO:0005524">
    <property type="term" value="F:ATP binding"/>
    <property type="evidence" value="ECO:0007669"/>
    <property type="project" value="InterPro"/>
</dbReference>
<name>S9QXY7_9RHOB</name>
<sequence>MTAAVILQGISHAFGPHRALSDIDLTIAPGEYVVLLGPSGCGKTTLLSVLGGFVTPDRGKVLIGGRDVTRLPPARRPTTTVFQDYALFPHMTLRDNVGFGPRMAGMGRAQRHRLAEEKLALVGLAGQGGQAPA</sequence>
<dbReference type="InterPro" id="IPR027417">
    <property type="entry name" value="P-loop_NTPase"/>
</dbReference>
<dbReference type="PATRIC" id="fig|1123069.3.peg.2161"/>